<dbReference type="EMBL" id="KC787614">
    <property type="protein sequence ID" value="AHH53635.1"/>
    <property type="molecule type" value="Genomic_RNA"/>
</dbReference>
<keyword evidence="1" id="KW-0472">Membrane</keyword>
<proteinExistence type="predicted"/>
<sequence>MPISCPSLLAYFQWHTSSASLRSISGTRLSAFRAWLLLYPCYLCLPLCHSAASEKPDFEVYLPSSDLSFNATLVKQGCYLLGSVGGAVQATYDTCPIYGSVHSSYNDSVVISEPTAFNYALLIAALEQTATYPGLYNASNVTVTCDNTKCSIRIVKNTTSHSCLSRHFSFAEDAMLVVAQLYLPPAVLLALALLIAL</sequence>
<organism evidence="2">
    <name type="scientific">Kibale red colobus virus 1</name>
    <dbReference type="NCBI Taxonomy" id="1885929"/>
    <lineage>
        <taxon>Viruses</taxon>
        <taxon>Riboviria</taxon>
        <taxon>Orthornavirae</taxon>
        <taxon>Pisuviricota</taxon>
        <taxon>Pisoniviricetes</taxon>
        <taxon>Nidovirales</taxon>
        <taxon>Arnidovirineae</taxon>
        <taxon>Arteriviridae</taxon>
        <taxon>Simarterivirinae</taxon>
        <taxon>Zetaarterivirus</taxon>
        <taxon>Zetaarterivirus ugarco</taxon>
        <taxon>Zetaarterivirus ugarco 1</taxon>
    </lineage>
</organism>
<reference evidence="2" key="2">
    <citation type="journal article" date="2014" name="PLoS ONE">
        <title>High genetic diversity and adaptive potential of two simian hemorrhagic Fever viruses in a wild primate population.</title>
        <authorList>
            <person name="Bailey A.L."/>
            <person name="Lauck M."/>
            <person name="Weiler A."/>
            <person name="Sibley S.D."/>
            <person name="Dinis J.M."/>
            <person name="Bergman Z."/>
            <person name="Nelson C.W."/>
            <person name="Correll M."/>
            <person name="Gleicher M."/>
            <person name="Hyeroba D."/>
            <person name="Tumukunde A."/>
            <person name="Weny G."/>
            <person name="Chapman C."/>
            <person name="Kuhn J.H."/>
            <person name="Hughes A.L."/>
            <person name="Friedrich T.C."/>
            <person name="Goldberg T.L."/>
            <person name="O'Connor D.H."/>
        </authorList>
    </citation>
    <scope>NUCLEOTIDE SEQUENCE</scope>
    <source>
        <strain evidence="2">SHFV-krc1</strain>
    </source>
</reference>
<reference evidence="2" key="1">
    <citation type="submission" date="2013-03" db="EMBL/GenBank/DDBJ databases">
        <authorList>
            <person name="Bailey A."/>
            <person name="Lauck M."/>
            <person name="Friedrich T."/>
            <person name="Goldberg T."/>
            <person name="O'Connor D."/>
        </authorList>
    </citation>
    <scope>NUCLEOTIDE SEQUENCE</scope>
    <source>
        <strain evidence="2">SHFV-krc1</strain>
    </source>
</reference>
<accession>X2D756</accession>
<protein>
    <submittedName>
        <fullName evidence="2">Minor glycoprotein</fullName>
    </submittedName>
</protein>
<keyword evidence="1" id="KW-0812">Transmembrane</keyword>
<feature type="transmembrane region" description="Helical" evidence="1">
    <location>
        <begin position="174"/>
        <end position="196"/>
    </location>
</feature>
<name>X2D756_9NIDO</name>
<keyword evidence="1" id="KW-1133">Transmembrane helix</keyword>
<evidence type="ECO:0000313" key="2">
    <source>
        <dbReference type="EMBL" id="AHH53635.1"/>
    </source>
</evidence>
<evidence type="ECO:0000256" key="1">
    <source>
        <dbReference type="SAM" id="Phobius"/>
    </source>
</evidence>